<organism evidence="1">
    <name type="scientific">freshwater metagenome</name>
    <dbReference type="NCBI Taxonomy" id="449393"/>
    <lineage>
        <taxon>unclassified sequences</taxon>
        <taxon>metagenomes</taxon>
        <taxon>ecological metagenomes</taxon>
    </lineage>
</organism>
<reference evidence="1" key="1">
    <citation type="submission" date="2020-05" db="EMBL/GenBank/DDBJ databases">
        <authorList>
            <person name="Chiriac C."/>
            <person name="Salcher M."/>
            <person name="Ghai R."/>
            <person name="Kavagutti S V."/>
        </authorList>
    </citation>
    <scope>NUCLEOTIDE SEQUENCE</scope>
</reference>
<sequence length="182" mass="19310">MADATSAPPLLPLDATSGELEIRKESWRKNVHELVAQEGPVARIDYATWSGRARAESAGGTWGFSRVKGVRSASIEITEGDGGAEVGRMAKKVWTRGGSLELGGRTYELHAKGWLQTSWRWEQDGESVVEVDLPGSFGKRKGAARVSDAGRSDPWAVVLLLLVLHVSAGDEVAATGAAVAAT</sequence>
<proteinExistence type="predicted"/>
<evidence type="ECO:0000313" key="1">
    <source>
        <dbReference type="EMBL" id="CAB4911692.1"/>
    </source>
</evidence>
<protein>
    <submittedName>
        <fullName evidence="1">Unannotated protein</fullName>
    </submittedName>
</protein>
<dbReference type="EMBL" id="CAFBMK010000060">
    <property type="protein sequence ID" value="CAB4911692.1"/>
    <property type="molecule type" value="Genomic_DNA"/>
</dbReference>
<name>A0A6J7GVJ4_9ZZZZ</name>
<gene>
    <name evidence="1" type="ORF">UFOPK3564_01289</name>
</gene>
<dbReference type="AlphaFoldDB" id="A0A6J7GVJ4"/>
<accession>A0A6J7GVJ4</accession>